<dbReference type="RefSeq" id="XP_014149998.1">
    <property type="nucleotide sequence ID" value="XM_014294523.1"/>
</dbReference>
<dbReference type="InterPro" id="IPR044938">
    <property type="entry name" value="EDC4_C_sf"/>
</dbReference>
<dbReference type="GO" id="GO:0000932">
    <property type="term" value="C:P-body"/>
    <property type="evidence" value="ECO:0007669"/>
    <property type="project" value="TreeGrafter"/>
</dbReference>
<feature type="compositionally biased region" description="Low complexity" evidence="5">
    <location>
        <begin position="111"/>
        <end position="122"/>
    </location>
</feature>
<dbReference type="STRING" id="667725.A0A0L0FI20"/>
<keyword evidence="8" id="KW-1185">Reference proteome</keyword>
<organism evidence="7 8">
    <name type="scientific">Sphaeroforma arctica JP610</name>
    <dbReference type="NCBI Taxonomy" id="667725"/>
    <lineage>
        <taxon>Eukaryota</taxon>
        <taxon>Ichthyosporea</taxon>
        <taxon>Ichthyophonida</taxon>
        <taxon>Sphaeroforma</taxon>
    </lineage>
</organism>
<dbReference type="Gene3D" id="1.10.220.100">
    <property type="entry name" value="conserved c-terminal region of ge- 1"/>
    <property type="match status" value="1"/>
</dbReference>
<evidence type="ECO:0000313" key="7">
    <source>
        <dbReference type="EMBL" id="KNC76096.1"/>
    </source>
</evidence>
<dbReference type="GO" id="GO:0031087">
    <property type="term" value="P:deadenylation-independent decapping of nuclear-transcribed mRNA"/>
    <property type="evidence" value="ECO:0007669"/>
    <property type="project" value="InterPro"/>
</dbReference>
<dbReference type="GeneID" id="25911898"/>
<comment type="subcellular location">
    <subcellularLocation>
        <location evidence="1">Cytoplasm</location>
    </subcellularLocation>
</comment>
<evidence type="ECO:0000256" key="2">
    <source>
        <dbReference type="ARBA" id="ARBA00022490"/>
    </source>
</evidence>
<dbReference type="OrthoDB" id="21128at2759"/>
<feature type="compositionally biased region" description="Low complexity" evidence="5">
    <location>
        <begin position="134"/>
        <end position="169"/>
    </location>
</feature>
<evidence type="ECO:0000256" key="5">
    <source>
        <dbReference type="SAM" id="MobiDB-lite"/>
    </source>
</evidence>
<reference evidence="7 8" key="1">
    <citation type="submission" date="2011-02" db="EMBL/GenBank/DDBJ databases">
        <title>The Genome Sequence of Sphaeroforma arctica JP610.</title>
        <authorList>
            <consortium name="The Broad Institute Genome Sequencing Platform"/>
            <person name="Russ C."/>
            <person name="Cuomo C."/>
            <person name="Young S.K."/>
            <person name="Zeng Q."/>
            <person name="Gargeya S."/>
            <person name="Alvarado L."/>
            <person name="Berlin A."/>
            <person name="Chapman S.B."/>
            <person name="Chen Z."/>
            <person name="Freedman E."/>
            <person name="Gellesch M."/>
            <person name="Goldberg J."/>
            <person name="Griggs A."/>
            <person name="Gujja S."/>
            <person name="Heilman E."/>
            <person name="Heiman D."/>
            <person name="Howarth C."/>
            <person name="Mehta T."/>
            <person name="Neiman D."/>
            <person name="Pearson M."/>
            <person name="Roberts A."/>
            <person name="Saif S."/>
            <person name="Shea T."/>
            <person name="Shenoy N."/>
            <person name="Sisk P."/>
            <person name="Stolte C."/>
            <person name="Sykes S."/>
            <person name="White J."/>
            <person name="Yandava C."/>
            <person name="Burger G."/>
            <person name="Gray M.W."/>
            <person name="Holland P.W.H."/>
            <person name="King N."/>
            <person name="Lang F.B.F."/>
            <person name="Roger A.J."/>
            <person name="Ruiz-Trillo I."/>
            <person name="Haas B."/>
            <person name="Nusbaum C."/>
            <person name="Birren B."/>
        </authorList>
    </citation>
    <scope>NUCLEOTIDE SEQUENCE [LARGE SCALE GENOMIC DNA]</scope>
    <source>
        <strain evidence="7 8">JP610</strain>
    </source>
</reference>
<keyword evidence="2" id="KW-0963">Cytoplasm</keyword>
<dbReference type="Pfam" id="PF21289">
    <property type="entry name" value="EDC4_C"/>
    <property type="match status" value="1"/>
</dbReference>
<evidence type="ECO:0000256" key="4">
    <source>
        <dbReference type="ARBA" id="ARBA00022737"/>
    </source>
</evidence>
<sequence length="365" mass="40690">MIPACEAATREMFRQVSSALTERTDTYIDVIRTQSQQFSVAGDVGKSLSNTESAVQQLTQRLGQVSETLDITTSQTANVLTAVQDSKTAVLMGLKAQQRTKASANVPDMLSRQSSSQSVVRSGYTTPTAIPIPQQASQHLTQQQQAQPQQIQQQLQHHQSQPQQQQQRQVRNDYGNSNAQPMMYQQPPPQQQRPPQHQQVLQQQQQQPPPQQRQSAAQPQSKPAPGETPEDLWAAINKLLLAEKYEGAFNKSLNAVHLPTLERLCTTLDMERILKSQPPVISQPVLLSLIQQLSTNLKTGTVMKLSVVRTALVSLDRNDKIVQQHRMGLLQQVSNSLKAFKAASPYHPAMSEVERLLQDTAYDRL</sequence>
<feature type="region of interest" description="Disordered" evidence="5">
    <location>
        <begin position="100"/>
        <end position="229"/>
    </location>
</feature>
<evidence type="ECO:0000313" key="8">
    <source>
        <dbReference type="Proteomes" id="UP000054560"/>
    </source>
</evidence>
<feature type="compositionally biased region" description="Low complexity" evidence="5">
    <location>
        <begin position="193"/>
        <end position="225"/>
    </location>
</feature>
<evidence type="ECO:0000256" key="3">
    <source>
        <dbReference type="ARBA" id="ARBA00022574"/>
    </source>
</evidence>
<dbReference type="PANTHER" id="PTHR15598:SF5">
    <property type="entry name" value="ENHANCER OF MRNA-DECAPPING PROTEIN 4"/>
    <property type="match status" value="1"/>
</dbReference>
<feature type="domain" description="Enhancer of mRNA-decapping protein 4 C-terminal" evidence="6">
    <location>
        <begin position="236"/>
        <end position="355"/>
    </location>
</feature>
<keyword evidence="3" id="KW-0853">WD repeat</keyword>
<dbReference type="Proteomes" id="UP000054560">
    <property type="component" value="Unassembled WGS sequence"/>
</dbReference>
<evidence type="ECO:0000256" key="1">
    <source>
        <dbReference type="ARBA" id="ARBA00004496"/>
    </source>
</evidence>
<dbReference type="EMBL" id="KQ243261">
    <property type="protein sequence ID" value="KNC76096.1"/>
    <property type="molecule type" value="Genomic_DNA"/>
</dbReference>
<dbReference type="PANTHER" id="PTHR15598">
    <property type="entry name" value="ENHANCER OF MRNA-DECAPPING PROTEIN 4"/>
    <property type="match status" value="1"/>
</dbReference>
<keyword evidence="4" id="KW-0677">Repeat</keyword>
<dbReference type="AlphaFoldDB" id="A0A0L0FI20"/>
<dbReference type="eggNOG" id="KOG1916">
    <property type="taxonomic scope" value="Eukaryota"/>
</dbReference>
<dbReference type="InterPro" id="IPR045152">
    <property type="entry name" value="EDC4-like"/>
</dbReference>
<protein>
    <recommendedName>
        <fullName evidence="6">Enhancer of mRNA-decapping protein 4 C-terminal domain-containing protein</fullName>
    </recommendedName>
</protein>
<name>A0A0L0FI20_9EUKA</name>
<gene>
    <name evidence="7" type="ORF">SARC_11394</name>
</gene>
<dbReference type="InterPro" id="IPR049404">
    <property type="entry name" value="EDC4_C"/>
</dbReference>
<evidence type="ECO:0000259" key="6">
    <source>
        <dbReference type="Pfam" id="PF21289"/>
    </source>
</evidence>
<accession>A0A0L0FI20</accession>
<proteinExistence type="predicted"/>